<protein>
    <recommendedName>
        <fullName evidence="13">Cholesterol oxidase</fullName>
        <ecNumber evidence="12">1.1.3.6</ecNumber>
        <ecNumber evidence="10">5.3.3.1</ecNumber>
    </recommendedName>
    <alternativeName>
        <fullName evidence="14">Cholesterol isomerase</fullName>
    </alternativeName>
</protein>
<evidence type="ECO:0000256" key="8">
    <source>
        <dbReference type="ARBA" id="ARBA00023221"/>
    </source>
</evidence>
<dbReference type="Gene3D" id="3.50.50.60">
    <property type="entry name" value="FAD/NAD(P)-binding domain"/>
    <property type="match status" value="3"/>
</dbReference>
<evidence type="ECO:0000256" key="2">
    <source>
        <dbReference type="ARBA" id="ARBA00022548"/>
    </source>
</evidence>
<dbReference type="InParanoid" id="A0A0C3HVQ7"/>
<evidence type="ECO:0000256" key="6">
    <source>
        <dbReference type="ARBA" id="ARBA00023098"/>
    </source>
</evidence>
<dbReference type="PANTHER" id="PTHR47470">
    <property type="entry name" value="CHOLESTEROL OXIDASE"/>
    <property type="match status" value="1"/>
</dbReference>
<dbReference type="GO" id="GO:0004769">
    <property type="term" value="F:steroid Delta-isomerase activity"/>
    <property type="evidence" value="ECO:0007669"/>
    <property type="project" value="UniProtKB-EC"/>
</dbReference>
<dbReference type="InterPro" id="IPR003953">
    <property type="entry name" value="FAD-dep_OxRdtase_2_FAD-bd"/>
</dbReference>
<feature type="domain" description="Glucose-methanol-choline oxidoreductase C-terminal" evidence="17">
    <location>
        <begin position="538"/>
        <end position="600"/>
    </location>
</feature>
<evidence type="ECO:0000256" key="5">
    <source>
        <dbReference type="ARBA" id="ARBA00023002"/>
    </source>
</evidence>
<keyword evidence="19" id="KW-1185">Reference proteome</keyword>
<keyword evidence="7" id="KW-1207">Sterol metabolism</keyword>
<keyword evidence="9" id="KW-0413">Isomerase</keyword>
<evidence type="ECO:0000256" key="9">
    <source>
        <dbReference type="ARBA" id="ARBA00023235"/>
    </source>
</evidence>
<evidence type="ECO:0000259" key="16">
    <source>
        <dbReference type="Pfam" id="PF00890"/>
    </source>
</evidence>
<proteinExistence type="predicted"/>
<dbReference type="SUPFAM" id="SSF53474">
    <property type="entry name" value="alpha/beta-Hydrolases"/>
    <property type="match status" value="1"/>
</dbReference>
<feature type="region of interest" description="Disordered" evidence="15">
    <location>
        <begin position="1"/>
        <end position="41"/>
    </location>
</feature>
<dbReference type="GO" id="GO:0016995">
    <property type="term" value="F:cholesterol oxidase activity"/>
    <property type="evidence" value="ECO:0007669"/>
    <property type="project" value="UniProtKB-EC"/>
</dbReference>
<dbReference type="Gene3D" id="3.40.50.1820">
    <property type="entry name" value="alpha/beta hydrolase"/>
    <property type="match status" value="1"/>
</dbReference>
<keyword evidence="3" id="KW-0285">Flavoprotein</keyword>
<gene>
    <name evidence="18" type="ORF">OIDMADRAFT_155348</name>
</gene>
<keyword evidence="8" id="KW-0753">Steroid metabolism</keyword>
<evidence type="ECO:0000256" key="15">
    <source>
        <dbReference type="SAM" id="MobiDB-lite"/>
    </source>
</evidence>
<dbReference type="EC" id="5.3.3.1" evidence="10"/>
<reference evidence="18 19" key="1">
    <citation type="submission" date="2014-04" db="EMBL/GenBank/DDBJ databases">
        <authorList>
            <consortium name="DOE Joint Genome Institute"/>
            <person name="Kuo A."/>
            <person name="Martino E."/>
            <person name="Perotto S."/>
            <person name="Kohler A."/>
            <person name="Nagy L.G."/>
            <person name="Floudas D."/>
            <person name="Copeland A."/>
            <person name="Barry K.W."/>
            <person name="Cichocki N."/>
            <person name="Veneault-Fourrey C."/>
            <person name="LaButti K."/>
            <person name="Lindquist E.A."/>
            <person name="Lipzen A."/>
            <person name="Lundell T."/>
            <person name="Morin E."/>
            <person name="Murat C."/>
            <person name="Sun H."/>
            <person name="Tunlid A."/>
            <person name="Henrissat B."/>
            <person name="Grigoriev I.V."/>
            <person name="Hibbett D.S."/>
            <person name="Martin F."/>
            <person name="Nordberg H.P."/>
            <person name="Cantor M.N."/>
            <person name="Hua S.X."/>
        </authorList>
    </citation>
    <scope>NUCLEOTIDE SEQUENCE [LARGE SCALE GENOMIC DNA]</scope>
    <source>
        <strain evidence="18 19">Zn</strain>
    </source>
</reference>
<comment type="cofactor">
    <cofactor evidence="1">
        <name>FAD</name>
        <dbReference type="ChEBI" id="CHEBI:57692"/>
    </cofactor>
</comment>
<evidence type="ECO:0000256" key="1">
    <source>
        <dbReference type="ARBA" id="ARBA00001974"/>
    </source>
</evidence>
<dbReference type="InterPro" id="IPR029058">
    <property type="entry name" value="AB_hydrolase_fold"/>
</dbReference>
<keyword evidence="4" id="KW-0274">FAD</keyword>
<keyword evidence="2" id="KW-0153">Cholesterol metabolism</keyword>
<dbReference type="InterPro" id="IPR007867">
    <property type="entry name" value="GMC_OxRtase_C"/>
</dbReference>
<dbReference type="SUPFAM" id="SSF51905">
    <property type="entry name" value="FAD/NAD(P)-binding domain"/>
    <property type="match status" value="1"/>
</dbReference>
<accession>A0A0C3HVQ7</accession>
<dbReference type="InterPro" id="IPR036188">
    <property type="entry name" value="FAD/NAD-bd_sf"/>
</dbReference>
<evidence type="ECO:0000256" key="13">
    <source>
        <dbReference type="ARBA" id="ARBA00049744"/>
    </source>
</evidence>
<keyword evidence="5" id="KW-0560">Oxidoreductase</keyword>
<evidence type="ECO:0000256" key="11">
    <source>
        <dbReference type="ARBA" id="ARBA00049645"/>
    </source>
</evidence>
<comment type="pathway">
    <text evidence="11">Steroid metabolism; cholesterol degradation.</text>
</comment>
<dbReference type="EC" id="1.1.3.6" evidence="12"/>
<evidence type="ECO:0000313" key="19">
    <source>
        <dbReference type="Proteomes" id="UP000054321"/>
    </source>
</evidence>
<organism evidence="18 19">
    <name type="scientific">Oidiodendron maius (strain Zn)</name>
    <dbReference type="NCBI Taxonomy" id="913774"/>
    <lineage>
        <taxon>Eukaryota</taxon>
        <taxon>Fungi</taxon>
        <taxon>Dikarya</taxon>
        <taxon>Ascomycota</taxon>
        <taxon>Pezizomycotina</taxon>
        <taxon>Leotiomycetes</taxon>
        <taxon>Leotiomycetes incertae sedis</taxon>
        <taxon>Myxotrichaceae</taxon>
        <taxon>Oidiodendron</taxon>
    </lineage>
</organism>
<dbReference type="GO" id="GO:0008203">
    <property type="term" value="P:cholesterol metabolic process"/>
    <property type="evidence" value="ECO:0007669"/>
    <property type="project" value="UniProtKB-KW"/>
</dbReference>
<evidence type="ECO:0000256" key="12">
    <source>
        <dbReference type="ARBA" id="ARBA00049723"/>
    </source>
</evidence>
<dbReference type="Proteomes" id="UP000054321">
    <property type="component" value="Unassembled WGS sequence"/>
</dbReference>
<name>A0A0C3HVQ7_OIDMZ</name>
<dbReference type="Pfam" id="PF00890">
    <property type="entry name" value="FAD_binding_2"/>
    <property type="match status" value="1"/>
</dbReference>
<dbReference type="STRING" id="913774.A0A0C3HVQ7"/>
<evidence type="ECO:0000256" key="3">
    <source>
        <dbReference type="ARBA" id="ARBA00022630"/>
    </source>
</evidence>
<evidence type="ECO:0000313" key="18">
    <source>
        <dbReference type="EMBL" id="KIN06312.1"/>
    </source>
</evidence>
<dbReference type="AlphaFoldDB" id="A0A0C3HVQ7"/>
<evidence type="ECO:0000256" key="10">
    <source>
        <dbReference type="ARBA" id="ARBA00038856"/>
    </source>
</evidence>
<reference evidence="19" key="2">
    <citation type="submission" date="2015-01" db="EMBL/GenBank/DDBJ databases">
        <title>Evolutionary Origins and Diversification of the Mycorrhizal Mutualists.</title>
        <authorList>
            <consortium name="DOE Joint Genome Institute"/>
            <consortium name="Mycorrhizal Genomics Consortium"/>
            <person name="Kohler A."/>
            <person name="Kuo A."/>
            <person name="Nagy L.G."/>
            <person name="Floudas D."/>
            <person name="Copeland A."/>
            <person name="Barry K.W."/>
            <person name="Cichocki N."/>
            <person name="Veneault-Fourrey C."/>
            <person name="LaButti K."/>
            <person name="Lindquist E.A."/>
            <person name="Lipzen A."/>
            <person name="Lundell T."/>
            <person name="Morin E."/>
            <person name="Murat C."/>
            <person name="Riley R."/>
            <person name="Ohm R."/>
            <person name="Sun H."/>
            <person name="Tunlid A."/>
            <person name="Henrissat B."/>
            <person name="Grigoriev I.V."/>
            <person name="Hibbett D.S."/>
            <person name="Martin F."/>
        </authorList>
    </citation>
    <scope>NUCLEOTIDE SEQUENCE [LARGE SCALE GENOMIC DNA]</scope>
    <source>
        <strain evidence="19">Zn</strain>
    </source>
</reference>
<evidence type="ECO:0000256" key="4">
    <source>
        <dbReference type="ARBA" id="ARBA00022827"/>
    </source>
</evidence>
<dbReference type="InterPro" id="IPR052542">
    <property type="entry name" value="Cholesterol_Oxidase"/>
</dbReference>
<dbReference type="Pfam" id="PF05199">
    <property type="entry name" value="GMC_oxred_C"/>
    <property type="match status" value="1"/>
</dbReference>
<feature type="domain" description="FAD-dependent oxidoreductase 2 FAD-binding" evidence="16">
    <location>
        <begin position="56"/>
        <end position="88"/>
    </location>
</feature>
<dbReference type="HOGENOM" id="CLU_002483_0_0_1"/>
<dbReference type="EMBL" id="KN832871">
    <property type="protein sequence ID" value="KIN06312.1"/>
    <property type="molecule type" value="Genomic_DNA"/>
</dbReference>
<keyword evidence="6" id="KW-0443">Lipid metabolism</keyword>
<evidence type="ECO:0000256" key="7">
    <source>
        <dbReference type="ARBA" id="ARBA00023166"/>
    </source>
</evidence>
<evidence type="ECO:0000259" key="17">
    <source>
        <dbReference type="Pfam" id="PF05199"/>
    </source>
</evidence>
<sequence>MEDRSHEIPTSGSTERIARGPQSPANAKIKTYSDDPDTTKFPRISRPVELLRNEYDVIVIGSGYGGAVAASRMARAGQSVCLLERGKEKWPGEYPSGFVDAMKQLHVSGDFAPGCLKGSLVEAGDPTGLYHLIMGKGQNAFVGNGLGGTSLLNANIFLEADEGTMGLESWPQDLQRPGALKPYYDRAASVLQPKPYPEDWPELPKLTLLEKQQKALGMGRFYRPPQTTRFQGGPNSTGVEMYPSALTAMDSTGVNDGSKSSTLVNYLADAWNWGAEMFCECEVRYIKKNPDPEQGYLVFFAWHGSKRGAFKEYIYEDLMWVRAKKCVFLGAGSIGTTEILLRSKKLGLSMSDKVGLNMSGNGDMLAFGYNTNDEVNAIGRQHPSPYKPIGPTISGIIDCREGHDNPLDGFVIEEGAVPKALAPLFQTMLETMPGKQSPHLGFMSRIHHALASMGSRVLGPYYSKGSIEKTQVYLVMSHDSNQAIMSLHRDQPVLEFMGVGRSEHVTYLNEQLKKATEAVGGTFINSPFYAVLGKQEITVHPIGGACMSNDGTGEGGVTSQYGEVFSGPGKETHGGLFVTDGAIIPTALGVNPLATITALAERSVEYAAATCVRANINLRQQNAVLNLLGKPGQFDDGFTLMHRVNTIGIEAATEEVESTEAAEASGIGFSEVMTGYIHCGDGIEGDQIEDFETAANTAQGLCEQARFFLSVKAWDTMLTVNRADHSAMLTGTFTCPGVPGSPFMVQRGCFHLFTRDLQASGTHNLTYDFNMTSVDGRQYHFHGYKVIDSSSSLAPFRFWSQTSTLYVTISEDTKDGRIVGRGTMHIKPIDFLSEMRTLKSYGKDLFSRLYSAGTFLTYFIKQSASALLKPFTAQQYPAMTYTDYINDARPDATYEIIASDHVHTLMYMWESQNPNIETKTIFMVPGASVDQQIFALPTIEVNAVDYFTRAGYRVYVTVHRICHLEVARNNWTTYDARLDIRACLEMIREREGEEKIYTICHCMGAVAYSSGLLDGTIPSEWIKGISCSQVFCNPIWATLNLVKACAGPIPFDKLYAMFGGKWFSCSSSPEDTFFQRLINQALRFYPDKREEICNNVSCHRSSLVFGRLWNHRNLNEATHRQINRFFGGVNMTLLHLLMQMGVRGFVTSNAPLFEDLATDTNLKRLKGIPIMLFSGGDNHVLNPRCTDLTYGILRDKFGPKLYERHVIPGYGHLDCWMGRQAYKDVYPIIRRQVDKVCRGEKYKYTEPDWKDWKDWKKKTI</sequence>
<evidence type="ECO:0000256" key="14">
    <source>
        <dbReference type="ARBA" id="ARBA00049778"/>
    </source>
</evidence>
<dbReference type="OrthoDB" id="9974421at2759"/>
<dbReference type="PANTHER" id="PTHR47470:SF1">
    <property type="entry name" value="FAD-DEPENDENT OXIDOREDUCTASE 2 FAD BINDING DOMAIN-CONTAINING PROTEIN"/>
    <property type="match status" value="1"/>
</dbReference>
<feature type="compositionally biased region" description="Basic and acidic residues" evidence="15">
    <location>
        <begin position="31"/>
        <end position="40"/>
    </location>
</feature>